<dbReference type="GO" id="GO:0005524">
    <property type="term" value="F:ATP binding"/>
    <property type="evidence" value="ECO:0007669"/>
    <property type="project" value="UniProtKB-KW"/>
</dbReference>
<keyword evidence="3 5" id="KW-0067">ATP-binding</keyword>
<dbReference type="FunFam" id="3.40.50.300:FF:000032">
    <property type="entry name" value="Export ABC transporter ATP-binding protein"/>
    <property type="match status" value="1"/>
</dbReference>
<dbReference type="OrthoDB" id="9802264at2"/>
<dbReference type="eggNOG" id="COG1136">
    <property type="taxonomic scope" value="Bacteria"/>
</dbReference>
<keyword evidence="2" id="KW-0547">Nucleotide-binding</keyword>
<dbReference type="STRING" id="553973.CLOHYLEM_06315"/>
<dbReference type="GO" id="GO:0005886">
    <property type="term" value="C:plasma membrane"/>
    <property type="evidence" value="ECO:0007669"/>
    <property type="project" value="TreeGrafter"/>
</dbReference>
<dbReference type="InterPro" id="IPR027417">
    <property type="entry name" value="P-loop_NTPase"/>
</dbReference>
<dbReference type="RefSeq" id="WP_006443670.1">
    <property type="nucleotide sequence ID" value="NZ_CP036524.1"/>
</dbReference>
<keyword evidence="6" id="KW-1185">Reference proteome</keyword>
<dbReference type="HOGENOM" id="CLU_000604_1_22_9"/>
<dbReference type="Proteomes" id="UP000004893">
    <property type="component" value="Unassembled WGS sequence"/>
</dbReference>
<reference evidence="5" key="1">
    <citation type="submission" date="2009-02" db="EMBL/GenBank/DDBJ databases">
        <authorList>
            <person name="Fulton L."/>
            <person name="Clifton S."/>
            <person name="Fulton B."/>
            <person name="Xu J."/>
            <person name="Minx P."/>
            <person name="Pepin K.H."/>
            <person name="Johnson M."/>
            <person name="Bhonagiri V."/>
            <person name="Nash W.E."/>
            <person name="Mardis E.R."/>
            <person name="Wilson R.K."/>
        </authorList>
    </citation>
    <scope>NUCLEOTIDE SEQUENCE [LARGE SCALE GENOMIC DNA]</scope>
    <source>
        <strain evidence="5">DSM 15053</strain>
    </source>
</reference>
<comment type="caution">
    <text evidence="5">The sequence shown here is derived from an EMBL/GenBank/DDBJ whole genome shotgun (WGS) entry which is preliminary data.</text>
</comment>
<dbReference type="GO" id="GO:0098796">
    <property type="term" value="C:membrane protein complex"/>
    <property type="evidence" value="ECO:0007669"/>
    <property type="project" value="UniProtKB-ARBA"/>
</dbReference>
<sequence>MITFHEVSKIYHIGETEVRALDRASMQIEEGEFVSIAGPSGSGKSTMMNIIGCLDMADEGTYTLDGQAIEEYTESELARIRNKKIGFIFQSFHLIGNMTAAENIELPLIYQRIAKTERRERVEEALSKVRLEGRGRHRPNELSGGQQQRVAIARAIAARPSLFLADEPTGNLDSKTGEGIMELFHELHEQGSTIVLITHDDSVARQAERSIHILDGRVKEVKV</sequence>
<organism evidence="5 6">
    <name type="scientific">[Clostridium] hylemonae DSM 15053</name>
    <dbReference type="NCBI Taxonomy" id="553973"/>
    <lineage>
        <taxon>Bacteria</taxon>
        <taxon>Bacillati</taxon>
        <taxon>Bacillota</taxon>
        <taxon>Clostridia</taxon>
        <taxon>Lachnospirales</taxon>
        <taxon>Lachnospiraceae</taxon>
    </lineage>
</organism>
<dbReference type="GO" id="GO:0016887">
    <property type="term" value="F:ATP hydrolysis activity"/>
    <property type="evidence" value="ECO:0007669"/>
    <property type="project" value="InterPro"/>
</dbReference>
<dbReference type="PANTHER" id="PTHR24220">
    <property type="entry name" value="IMPORT ATP-BINDING PROTEIN"/>
    <property type="match status" value="1"/>
</dbReference>
<protein>
    <submittedName>
        <fullName evidence="5">ABC transporter, ATP-binding protein</fullName>
    </submittedName>
</protein>
<dbReference type="InterPro" id="IPR003439">
    <property type="entry name" value="ABC_transporter-like_ATP-bd"/>
</dbReference>
<dbReference type="InterPro" id="IPR017911">
    <property type="entry name" value="MacB-like_ATP-bd"/>
</dbReference>
<dbReference type="PROSITE" id="PS00211">
    <property type="entry name" value="ABC_TRANSPORTER_1"/>
    <property type="match status" value="1"/>
</dbReference>
<evidence type="ECO:0000256" key="1">
    <source>
        <dbReference type="ARBA" id="ARBA00022448"/>
    </source>
</evidence>
<evidence type="ECO:0000259" key="4">
    <source>
        <dbReference type="PROSITE" id="PS50893"/>
    </source>
</evidence>
<evidence type="ECO:0000313" key="6">
    <source>
        <dbReference type="Proteomes" id="UP000004893"/>
    </source>
</evidence>
<dbReference type="SMART" id="SM00382">
    <property type="entry name" value="AAA"/>
    <property type="match status" value="1"/>
</dbReference>
<name>C0C2K9_9FIRM</name>
<dbReference type="SUPFAM" id="SSF52540">
    <property type="entry name" value="P-loop containing nucleoside triphosphate hydrolases"/>
    <property type="match status" value="1"/>
</dbReference>
<dbReference type="PANTHER" id="PTHR24220:SF86">
    <property type="entry name" value="ABC TRANSPORTER ABCH.1"/>
    <property type="match status" value="1"/>
</dbReference>
<dbReference type="AlphaFoldDB" id="C0C2K9"/>
<dbReference type="InterPro" id="IPR003593">
    <property type="entry name" value="AAA+_ATPase"/>
</dbReference>
<proteinExistence type="predicted"/>
<dbReference type="Gene3D" id="3.40.50.300">
    <property type="entry name" value="P-loop containing nucleotide triphosphate hydrolases"/>
    <property type="match status" value="1"/>
</dbReference>
<keyword evidence="1" id="KW-0813">Transport</keyword>
<gene>
    <name evidence="5" type="ORF">CLOHYLEM_06315</name>
</gene>
<feature type="domain" description="ABC transporter" evidence="4">
    <location>
        <begin position="2"/>
        <end position="223"/>
    </location>
</feature>
<reference evidence="5" key="2">
    <citation type="submission" date="2013-06" db="EMBL/GenBank/DDBJ databases">
        <title>Draft genome sequence of Clostridium hylemonae (DSM 15053).</title>
        <authorList>
            <person name="Sudarsanam P."/>
            <person name="Ley R."/>
            <person name="Guruge J."/>
            <person name="Turnbaugh P.J."/>
            <person name="Mahowald M."/>
            <person name="Liep D."/>
            <person name="Gordon J."/>
        </authorList>
    </citation>
    <scope>NUCLEOTIDE SEQUENCE</scope>
    <source>
        <strain evidence="5">DSM 15053</strain>
    </source>
</reference>
<evidence type="ECO:0000256" key="3">
    <source>
        <dbReference type="ARBA" id="ARBA00022840"/>
    </source>
</evidence>
<accession>C0C2K9</accession>
<dbReference type="InterPro" id="IPR015854">
    <property type="entry name" value="ABC_transpr_LolD-like"/>
</dbReference>
<dbReference type="InterPro" id="IPR017871">
    <property type="entry name" value="ABC_transporter-like_CS"/>
</dbReference>
<dbReference type="EMBL" id="ABYI02000023">
    <property type="protein sequence ID" value="EEG73633.1"/>
    <property type="molecule type" value="Genomic_DNA"/>
</dbReference>
<dbReference type="Pfam" id="PF00005">
    <property type="entry name" value="ABC_tran"/>
    <property type="match status" value="1"/>
</dbReference>
<dbReference type="GO" id="GO:0022857">
    <property type="term" value="F:transmembrane transporter activity"/>
    <property type="evidence" value="ECO:0007669"/>
    <property type="project" value="UniProtKB-ARBA"/>
</dbReference>
<dbReference type="PROSITE" id="PS50893">
    <property type="entry name" value="ABC_TRANSPORTER_2"/>
    <property type="match status" value="1"/>
</dbReference>
<dbReference type="CDD" id="cd03255">
    <property type="entry name" value="ABC_MJ0796_LolCDE_FtsE"/>
    <property type="match status" value="1"/>
</dbReference>
<evidence type="ECO:0000313" key="5">
    <source>
        <dbReference type="EMBL" id="EEG73633.1"/>
    </source>
</evidence>
<evidence type="ECO:0000256" key="2">
    <source>
        <dbReference type="ARBA" id="ARBA00022741"/>
    </source>
</evidence>